<dbReference type="PANTHER" id="PTHR43395">
    <property type="entry name" value="SENSOR HISTIDINE KINASE CHEA"/>
    <property type="match status" value="1"/>
</dbReference>
<dbReference type="InterPro" id="IPR008207">
    <property type="entry name" value="Sig_transdc_His_kin_Hpt_dom"/>
</dbReference>
<dbReference type="SUPFAM" id="SSF47226">
    <property type="entry name" value="Histidine-containing phosphotransfer domain, HPT domain"/>
    <property type="match status" value="1"/>
</dbReference>
<dbReference type="GO" id="GO:0000155">
    <property type="term" value="F:phosphorelay sensor kinase activity"/>
    <property type="evidence" value="ECO:0007669"/>
    <property type="project" value="InterPro"/>
</dbReference>
<dbReference type="GO" id="GO:0005737">
    <property type="term" value="C:cytoplasm"/>
    <property type="evidence" value="ECO:0007669"/>
    <property type="project" value="InterPro"/>
</dbReference>
<gene>
    <name evidence="3" type="ORF">MNBD_NITROSPINAE03-234</name>
</gene>
<accession>A0A3B1CLY5</accession>
<dbReference type="PANTHER" id="PTHR43395:SF8">
    <property type="entry name" value="HISTIDINE KINASE"/>
    <property type="match status" value="1"/>
</dbReference>
<evidence type="ECO:0000256" key="1">
    <source>
        <dbReference type="SAM" id="MobiDB-lite"/>
    </source>
</evidence>
<evidence type="ECO:0000259" key="2">
    <source>
        <dbReference type="PROSITE" id="PS50894"/>
    </source>
</evidence>
<dbReference type="InterPro" id="IPR051315">
    <property type="entry name" value="Bact_Chemotaxis_CheA"/>
</dbReference>
<organism evidence="3">
    <name type="scientific">hydrothermal vent metagenome</name>
    <dbReference type="NCBI Taxonomy" id="652676"/>
    <lineage>
        <taxon>unclassified sequences</taxon>
        <taxon>metagenomes</taxon>
        <taxon>ecological metagenomes</taxon>
    </lineage>
</organism>
<dbReference type="Gene3D" id="1.20.120.160">
    <property type="entry name" value="HPT domain"/>
    <property type="match status" value="1"/>
</dbReference>
<dbReference type="InterPro" id="IPR036641">
    <property type="entry name" value="HPT_dom_sf"/>
</dbReference>
<evidence type="ECO:0000313" key="3">
    <source>
        <dbReference type="EMBL" id="VAX17727.1"/>
    </source>
</evidence>
<feature type="non-terminal residue" evidence="3">
    <location>
        <position position="403"/>
    </location>
</feature>
<sequence>MADNKSSASESGNELFDGFLEECDEMLGLIETESAGLEFNHGELSRIDSIFRGVHTLKGNSSFFNFENVKTFCHTFENFLDLVREKKIEVDNDIVKFILEGSDHLKSIFNRLQAANGIDVVLNDEENGYLDRIDKLAGPTSEEEKREALRKELLSHFDKAREIEGEQAYESSPVKEIYELINKYAPALVENKRKQETTGGSKWMCGKLDVTREYLSLKSIVENPDEDSASQFLSAVDSLIQKHTGAQDTDIVGELTTLKDDFEMFYQDEIGIDEMLAESISDALVIYAEKLKEVAEEIKKEPSAGERGASAQEETGERRRANFVRVEESLLDVFIDNVGELITLNELFDYLQKKVENNDLKGLAVNFRHTNQSFRELSQQLQKSLYEIRKAPVERTLAKLPRL</sequence>
<proteinExistence type="predicted"/>
<dbReference type="CDD" id="cd00088">
    <property type="entry name" value="HPT"/>
    <property type="match status" value="1"/>
</dbReference>
<dbReference type="InterPro" id="IPR004105">
    <property type="entry name" value="CheA-like_dim"/>
</dbReference>
<name>A0A3B1CLY5_9ZZZZ</name>
<feature type="domain" description="HPt" evidence="2">
    <location>
        <begin position="8"/>
        <end position="112"/>
    </location>
</feature>
<dbReference type="PROSITE" id="PS50894">
    <property type="entry name" value="HPT"/>
    <property type="match status" value="1"/>
</dbReference>
<dbReference type="EMBL" id="UOGB01000091">
    <property type="protein sequence ID" value="VAX17727.1"/>
    <property type="molecule type" value="Genomic_DNA"/>
</dbReference>
<protein>
    <recommendedName>
        <fullName evidence="2">HPt domain-containing protein</fullName>
    </recommendedName>
</protein>
<dbReference type="AlphaFoldDB" id="A0A3B1CLY5"/>
<dbReference type="GO" id="GO:0006935">
    <property type="term" value="P:chemotaxis"/>
    <property type="evidence" value="ECO:0007669"/>
    <property type="project" value="InterPro"/>
</dbReference>
<dbReference type="SMART" id="SM01231">
    <property type="entry name" value="H-kinase_dim"/>
    <property type="match status" value="1"/>
</dbReference>
<dbReference type="SMART" id="SM00073">
    <property type="entry name" value="HPT"/>
    <property type="match status" value="1"/>
</dbReference>
<dbReference type="Pfam" id="PF01627">
    <property type="entry name" value="Hpt"/>
    <property type="match status" value="1"/>
</dbReference>
<feature type="region of interest" description="Disordered" evidence="1">
    <location>
        <begin position="299"/>
        <end position="318"/>
    </location>
</feature>
<reference evidence="3" key="1">
    <citation type="submission" date="2018-06" db="EMBL/GenBank/DDBJ databases">
        <authorList>
            <person name="Zhirakovskaya E."/>
        </authorList>
    </citation>
    <scope>NUCLEOTIDE SEQUENCE</scope>
</reference>